<evidence type="ECO:0000313" key="10">
    <source>
        <dbReference type="EMBL" id="GHE97575.1"/>
    </source>
</evidence>
<dbReference type="EMBL" id="BNAH01000012">
    <property type="protein sequence ID" value="GHE97575.1"/>
    <property type="molecule type" value="Genomic_DNA"/>
</dbReference>
<evidence type="ECO:0000313" key="11">
    <source>
        <dbReference type="Proteomes" id="UP000626370"/>
    </source>
</evidence>
<evidence type="ECO:0000256" key="3">
    <source>
        <dbReference type="ARBA" id="ARBA00022630"/>
    </source>
</evidence>
<dbReference type="Gene3D" id="3.30.9.10">
    <property type="entry name" value="D-Amino Acid Oxidase, subunit A, domain 2"/>
    <property type="match status" value="1"/>
</dbReference>
<reference evidence="11" key="1">
    <citation type="journal article" date="2019" name="Int. J. Syst. Evol. Microbiol.">
        <title>The Global Catalogue of Microorganisms (GCM) 10K type strain sequencing project: providing services to taxonomists for standard genome sequencing and annotation.</title>
        <authorList>
            <consortium name="The Broad Institute Genomics Platform"/>
            <consortium name="The Broad Institute Genome Sequencing Center for Infectious Disease"/>
            <person name="Wu L."/>
            <person name="Ma J."/>
        </authorList>
    </citation>
    <scope>NUCLEOTIDE SEQUENCE [LARGE SCALE GENOMIC DNA]</scope>
    <source>
        <strain evidence="11">CGMCC 1.15922</strain>
    </source>
</reference>
<evidence type="ECO:0000256" key="1">
    <source>
        <dbReference type="ARBA" id="ARBA00001974"/>
    </source>
</evidence>
<keyword evidence="3" id="KW-0285">Flavoprotein</keyword>
<feature type="domain" description="FAD dependent oxidoreductase" evidence="9">
    <location>
        <begin position="4"/>
        <end position="337"/>
    </location>
</feature>
<proteinExistence type="inferred from homology"/>
<keyword evidence="4" id="KW-0274">FAD</keyword>
<keyword evidence="5" id="KW-0560">Oxidoreductase</keyword>
<evidence type="ECO:0000256" key="2">
    <source>
        <dbReference type="ARBA" id="ARBA00006730"/>
    </source>
</evidence>
<dbReference type="PANTHER" id="PTHR11530:SF11">
    <property type="entry name" value="D-ASPARTATE OXIDASE"/>
    <property type="match status" value="1"/>
</dbReference>
<dbReference type="PANTHER" id="PTHR11530">
    <property type="entry name" value="D-AMINO ACID OXIDASE"/>
    <property type="match status" value="1"/>
</dbReference>
<comment type="cofactor">
    <cofactor evidence="1">
        <name>FAD</name>
        <dbReference type="ChEBI" id="CHEBI:57692"/>
    </cofactor>
</comment>
<gene>
    <name evidence="10" type="primary">thiO</name>
    <name evidence="10" type="ORF">GCM10011501_28990</name>
</gene>
<dbReference type="EC" id="1.4.3.3" evidence="6"/>
<evidence type="ECO:0000256" key="6">
    <source>
        <dbReference type="ARBA" id="ARBA00039101"/>
    </source>
</evidence>
<dbReference type="Pfam" id="PF01266">
    <property type="entry name" value="DAO"/>
    <property type="match status" value="1"/>
</dbReference>
<dbReference type="Gene3D" id="3.50.50.60">
    <property type="entry name" value="FAD/NAD(P)-binding domain"/>
    <property type="match status" value="1"/>
</dbReference>
<protein>
    <recommendedName>
        <fullName evidence="7">D-amino-acid oxidase</fullName>
        <ecNumber evidence="6">1.4.3.3</ecNumber>
    </recommendedName>
</protein>
<organism evidence="10 11">
    <name type="scientific">Thalassotalea profundi</name>
    <dbReference type="NCBI Taxonomy" id="2036687"/>
    <lineage>
        <taxon>Bacteria</taxon>
        <taxon>Pseudomonadati</taxon>
        <taxon>Pseudomonadota</taxon>
        <taxon>Gammaproteobacteria</taxon>
        <taxon>Alteromonadales</taxon>
        <taxon>Colwelliaceae</taxon>
        <taxon>Thalassotalea</taxon>
    </lineage>
</organism>
<dbReference type="InterPro" id="IPR036188">
    <property type="entry name" value="FAD/NAD-bd_sf"/>
</dbReference>
<keyword evidence="11" id="KW-1185">Reference proteome</keyword>
<evidence type="ECO:0000256" key="7">
    <source>
        <dbReference type="ARBA" id="ARBA00039751"/>
    </source>
</evidence>
<evidence type="ECO:0000259" key="9">
    <source>
        <dbReference type="Pfam" id="PF01266"/>
    </source>
</evidence>
<comment type="similarity">
    <text evidence="2">Belongs to the DAMOX/DASOX family.</text>
</comment>
<dbReference type="RefSeq" id="WP_189378970.1">
    <property type="nucleotide sequence ID" value="NZ_BNAH01000012.1"/>
</dbReference>
<name>A0ABQ3IY94_9GAMM</name>
<evidence type="ECO:0000256" key="5">
    <source>
        <dbReference type="ARBA" id="ARBA00023002"/>
    </source>
</evidence>
<dbReference type="InterPro" id="IPR023209">
    <property type="entry name" value="DAO"/>
</dbReference>
<evidence type="ECO:0000256" key="4">
    <source>
        <dbReference type="ARBA" id="ARBA00022827"/>
    </source>
</evidence>
<comment type="caution">
    <text evidence="10">The sequence shown here is derived from an EMBL/GenBank/DDBJ whole genome shotgun (WGS) entry which is preliminary data.</text>
</comment>
<dbReference type="InterPro" id="IPR006076">
    <property type="entry name" value="FAD-dep_OxRdtase"/>
</dbReference>
<dbReference type="SUPFAM" id="SSF51905">
    <property type="entry name" value="FAD/NAD(P)-binding domain"/>
    <property type="match status" value="1"/>
</dbReference>
<comment type="catalytic activity">
    <reaction evidence="8">
        <text>a D-alpha-amino acid + O2 + H2O = a 2-oxocarboxylate + H2O2 + NH4(+)</text>
        <dbReference type="Rhea" id="RHEA:21816"/>
        <dbReference type="ChEBI" id="CHEBI:15377"/>
        <dbReference type="ChEBI" id="CHEBI:15379"/>
        <dbReference type="ChEBI" id="CHEBI:16240"/>
        <dbReference type="ChEBI" id="CHEBI:28938"/>
        <dbReference type="ChEBI" id="CHEBI:35179"/>
        <dbReference type="ChEBI" id="CHEBI:59871"/>
        <dbReference type="EC" id="1.4.3.3"/>
    </reaction>
    <physiologicalReaction direction="left-to-right" evidence="8">
        <dbReference type="Rhea" id="RHEA:21817"/>
    </physiologicalReaction>
</comment>
<accession>A0ABQ3IY94</accession>
<sequence length="397" mass="43982">MSNIAVVGSGLVGRLLALLLIQQNKTVVSNVSLFEKNALLTPESTGLIAAAMVSPVAESVTASEHITVMGQRSLALWPKLLSCLAIKQAWWQLGTIVVAHRQDMSNLTHFQQRLKSNNEADSAEMNADDLIALEPELAQQFNQGLFLPSEGHVDNQALYRQSAQQIQESDINLFEHTATRIIDNTIHLPSGEKQVFDWVIDCRGLGASQQLIDPKATLRGVRGEVVRVRAPQVKLLHPIRVMHPRYPLYIVPKGNNEYVIGATEIESDSEQAISVRSVLELLSAAYSVHSGFAEAEVLAMQTGLRPTLLDNEPSITVLNKSIQINGLYRHGYLLTPYILEQVLQLLRSFDSFCADQWQVYSEISSEFSIDDVVTDSGFDHKLITVFNGGNEYAHNDQ</sequence>
<dbReference type="Proteomes" id="UP000626370">
    <property type="component" value="Unassembled WGS sequence"/>
</dbReference>
<evidence type="ECO:0000256" key="8">
    <source>
        <dbReference type="ARBA" id="ARBA00049547"/>
    </source>
</evidence>